<reference evidence="5 6" key="1">
    <citation type="submission" date="2019-02" db="EMBL/GenBank/DDBJ databases">
        <title>Deep-cultivation of Planctomycetes and their phenomic and genomic characterization uncovers novel biology.</title>
        <authorList>
            <person name="Wiegand S."/>
            <person name="Jogler M."/>
            <person name="Boedeker C."/>
            <person name="Pinto D."/>
            <person name="Vollmers J."/>
            <person name="Rivas-Marin E."/>
            <person name="Kohn T."/>
            <person name="Peeters S.H."/>
            <person name="Heuer A."/>
            <person name="Rast P."/>
            <person name="Oberbeckmann S."/>
            <person name="Bunk B."/>
            <person name="Jeske O."/>
            <person name="Meyerdierks A."/>
            <person name="Storesund J.E."/>
            <person name="Kallscheuer N."/>
            <person name="Luecker S."/>
            <person name="Lage O.M."/>
            <person name="Pohl T."/>
            <person name="Merkel B.J."/>
            <person name="Hornburger P."/>
            <person name="Mueller R.-W."/>
            <person name="Bruemmer F."/>
            <person name="Labrenz M."/>
            <person name="Spormann A.M."/>
            <person name="Op Den Camp H."/>
            <person name="Overmann J."/>
            <person name="Amann R."/>
            <person name="Jetten M.S.M."/>
            <person name="Mascher T."/>
            <person name="Medema M.H."/>
            <person name="Devos D.P."/>
            <person name="Kaster A.-K."/>
            <person name="Ovreas L."/>
            <person name="Rohde M."/>
            <person name="Galperin M.Y."/>
            <person name="Jogler C."/>
        </authorList>
    </citation>
    <scope>NUCLEOTIDE SEQUENCE [LARGE SCALE GENOMIC DNA]</scope>
    <source>
        <strain evidence="5 6">Poly41</strain>
    </source>
</reference>
<evidence type="ECO:0000259" key="4">
    <source>
        <dbReference type="PROSITE" id="PS50110"/>
    </source>
</evidence>
<protein>
    <submittedName>
        <fullName evidence="5">Transcriptional regulatory protein DegU</fullName>
    </submittedName>
</protein>
<dbReference type="PANTHER" id="PTHR43214">
    <property type="entry name" value="TWO-COMPONENT RESPONSE REGULATOR"/>
    <property type="match status" value="1"/>
</dbReference>
<dbReference type="Proteomes" id="UP000319143">
    <property type="component" value="Unassembled WGS sequence"/>
</dbReference>
<dbReference type="InterPro" id="IPR011006">
    <property type="entry name" value="CheY-like_superfamily"/>
</dbReference>
<evidence type="ECO:0000313" key="6">
    <source>
        <dbReference type="Proteomes" id="UP000319143"/>
    </source>
</evidence>
<dbReference type="InterPro" id="IPR001789">
    <property type="entry name" value="Sig_transdc_resp-reg_receiver"/>
</dbReference>
<proteinExistence type="predicted"/>
<dbReference type="SUPFAM" id="SSF52172">
    <property type="entry name" value="CheY-like"/>
    <property type="match status" value="1"/>
</dbReference>
<dbReference type="PROSITE" id="PS50043">
    <property type="entry name" value="HTH_LUXR_2"/>
    <property type="match status" value="1"/>
</dbReference>
<gene>
    <name evidence="5" type="primary">degU_1</name>
    <name evidence="5" type="ORF">Poly41_25910</name>
</gene>
<dbReference type="GO" id="GO:0006355">
    <property type="term" value="P:regulation of DNA-templated transcription"/>
    <property type="evidence" value="ECO:0007669"/>
    <property type="project" value="InterPro"/>
</dbReference>
<feature type="domain" description="Response regulatory" evidence="4">
    <location>
        <begin position="1"/>
        <end position="114"/>
    </location>
</feature>
<dbReference type="CDD" id="cd06170">
    <property type="entry name" value="LuxR_C_like"/>
    <property type="match status" value="1"/>
</dbReference>
<dbReference type="PROSITE" id="PS50110">
    <property type="entry name" value="RESPONSE_REGULATORY"/>
    <property type="match status" value="1"/>
</dbReference>
<evidence type="ECO:0000256" key="2">
    <source>
        <dbReference type="PROSITE-ProRule" id="PRU00169"/>
    </source>
</evidence>
<dbReference type="GO" id="GO:0003677">
    <property type="term" value="F:DNA binding"/>
    <property type="evidence" value="ECO:0007669"/>
    <property type="project" value="UniProtKB-KW"/>
</dbReference>
<dbReference type="InterPro" id="IPR016032">
    <property type="entry name" value="Sig_transdc_resp-reg_C-effctor"/>
</dbReference>
<dbReference type="Gene3D" id="3.40.50.2300">
    <property type="match status" value="1"/>
</dbReference>
<dbReference type="SUPFAM" id="SSF46894">
    <property type="entry name" value="C-terminal effector domain of the bipartite response regulators"/>
    <property type="match status" value="1"/>
</dbReference>
<accession>A0A5C6DTX7</accession>
<dbReference type="SMART" id="SM00421">
    <property type="entry name" value="HTH_LUXR"/>
    <property type="match status" value="1"/>
</dbReference>
<dbReference type="PANTHER" id="PTHR43214:SF43">
    <property type="entry name" value="TWO-COMPONENT RESPONSE REGULATOR"/>
    <property type="match status" value="1"/>
</dbReference>
<keyword evidence="2" id="KW-0597">Phosphoprotein</keyword>
<dbReference type="Pfam" id="PF00196">
    <property type="entry name" value="GerE"/>
    <property type="match status" value="1"/>
</dbReference>
<dbReference type="InterPro" id="IPR039420">
    <property type="entry name" value="WalR-like"/>
</dbReference>
<organism evidence="5 6">
    <name type="scientific">Novipirellula artificiosorum</name>
    <dbReference type="NCBI Taxonomy" id="2528016"/>
    <lineage>
        <taxon>Bacteria</taxon>
        <taxon>Pseudomonadati</taxon>
        <taxon>Planctomycetota</taxon>
        <taxon>Planctomycetia</taxon>
        <taxon>Pirellulales</taxon>
        <taxon>Pirellulaceae</taxon>
        <taxon>Novipirellula</taxon>
    </lineage>
</organism>
<keyword evidence="6" id="KW-1185">Reference proteome</keyword>
<evidence type="ECO:0000259" key="3">
    <source>
        <dbReference type="PROSITE" id="PS50043"/>
    </source>
</evidence>
<evidence type="ECO:0000313" key="5">
    <source>
        <dbReference type="EMBL" id="TWU39735.1"/>
    </source>
</evidence>
<dbReference type="InterPro" id="IPR000792">
    <property type="entry name" value="Tscrpt_reg_LuxR_C"/>
</dbReference>
<evidence type="ECO:0000256" key="1">
    <source>
        <dbReference type="ARBA" id="ARBA00023125"/>
    </source>
</evidence>
<comment type="caution">
    <text evidence="5">The sequence shown here is derived from an EMBL/GenBank/DDBJ whole genome shotgun (WGS) entry which is preliminary data.</text>
</comment>
<dbReference type="PRINTS" id="PR00038">
    <property type="entry name" value="HTHLUXR"/>
</dbReference>
<sequence>MVFHRNCLFRDCLSNFLSSLADYEAVSIDHGTTDKVDQFLRDPNDLILLDLNLPDSLAVEIVRAVKERQDNTKVIVLVPDEHDQLVECIAAGVHGCVLERSPLNDLQAAIQDVLAGQTYCSTDIVATMFAELARFASKTAEQPVESKGCRLTVREQEVLDLLSKRKSNKQIASELSVSLFTVKNHVHNLLEKLNVDNRVEAVEMARQQNRLSARSVSKTT</sequence>
<dbReference type="Pfam" id="PF00072">
    <property type="entry name" value="Response_reg"/>
    <property type="match status" value="1"/>
</dbReference>
<dbReference type="EMBL" id="SJPV01000003">
    <property type="protein sequence ID" value="TWU39735.1"/>
    <property type="molecule type" value="Genomic_DNA"/>
</dbReference>
<name>A0A5C6DTX7_9BACT</name>
<dbReference type="AlphaFoldDB" id="A0A5C6DTX7"/>
<feature type="modified residue" description="4-aspartylphosphate" evidence="2">
    <location>
        <position position="50"/>
    </location>
</feature>
<keyword evidence="1" id="KW-0238">DNA-binding</keyword>
<dbReference type="GO" id="GO:0000160">
    <property type="term" value="P:phosphorelay signal transduction system"/>
    <property type="evidence" value="ECO:0007669"/>
    <property type="project" value="InterPro"/>
</dbReference>
<feature type="domain" description="HTH luxR-type" evidence="3">
    <location>
        <begin position="144"/>
        <end position="209"/>
    </location>
</feature>